<evidence type="ECO:0000259" key="4">
    <source>
        <dbReference type="PROSITE" id="PS51379"/>
    </source>
</evidence>
<keyword evidence="2" id="KW-0408">Iron</keyword>
<evidence type="ECO:0000313" key="6">
    <source>
        <dbReference type="Proteomes" id="UP000783742"/>
    </source>
</evidence>
<dbReference type="InterPro" id="IPR050340">
    <property type="entry name" value="Cytosolic_Fe-S_CAF"/>
</dbReference>
<dbReference type="InterPro" id="IPR004108">
    <property type="entry name" value="Fe_hydrogenase_lsu_C"/>
</dbReference>
<dbReference type="PANTHER" id="PTHR11615">
    <property type="entry name" value="NITRATE, FORMATE, IRON DEHYDROGENASE"/>
    <property type="match status" value="1"/>
</dbReference>
<keyword evidence="6" id="KW-1185">Reference proteome</keyword>
<name>A0ABS6FK75_9FIRM</name>
<keyword evidence="3" id="KW-0411">Iron-sulfur</keyword>
<dbReference type="InterPro" id="IPR057431">
    <property type="entry name" value="LdpA_Fe-S-bd"/>
</dbReference>
<reference evidence="5 6" key="1">
    <citation type="submission" date="2021-06" db="EMBL/GenBank/DDBJ databases">
        <authorList>
            <person name="Sun Q."/>
            <person name="Li D."/>
        </authorList>
    </citation>
    <scope>NUCLEOTIDE SEQUENCE [LARGE SCALE GENOMIC DNA]</scope>
    <source>
        <strain evidence="5 6">MSJ-1</strain>
    </source>
</reference>
<feature type="domain" description="4Fe-4S ferredoxin-type" evidence="4">
    <location>
        <begin position="141"/>
        <end position="170"/>
    </location>
</feature>
<proteinExistence type="predicted"/>
<dbReference type="Proteomes" id="UP000783742">
    <property type="component" value="Unassembled WGS sequence"/>
</dbReference>
<dbReference type="InterPro" id="IPR017896">
    <property type="entry name" value="4Fe4S_Fe-S-bd"/>
</dbReference>
<feature type="domain" description="4Fe-4S ferredoxin-type" evidence="4">
    <location>
        <begin position="110"/>
        <end position="140"/>
    </location>
</feature>
<dbReference type="RefSeq" id="WP_216549748.1">
    <property type="nucleotide sequence ID" value="NZ_JAHLQO010000005.1"/>
</dbReference>
<feature type="domain" description="4Fe-4S ferredoxin-type" evidence="4">
    <location>
        <begin position="187"/>
        <end position="216"/>
    </location>
</feature>
<evidence type="ECO:0000256" key="3">
    <source>
        <dbReference type="ARBA" id="ARBA00023014"/>
    </source>
</evidence>
<keyword evidence="1" id="KW-0479">Metal-binding</keyword>
<dbReference type="InterPro" id="IPR027631">
    <property type="entry name" value="Mono_FeFe_hydrog"/>
</dbReference>
<dbReference type="Pfam" id="PF02906">
    <property type="entry name" value="Fe_hyd_lg_C"/>
    <property type="match status" value="1"/>
</dbReference>
<dbReference type="InterPro" id="IPR017900">
    <property type="entry name" value="4Fe4S_Fe_S_CS"/>
</dbReference>
<dbReference type="PROSITE" id="PS51379">
    <property type="entry name" value="4FE4S_FER_2"/>
    <property type="match status" value="3"/>
</dbReference>
<dbReference type="EMBL" id="JAHLQO010000005">
    <property type="protein sequence ID" value="MBU5669917.1"/>
    <property type="molecule type" value="Genomic_DNA"/>
</dbReference>
<dbReference type="Pfam" id="PF00037">
    <property type="entry name" value="Fer4"/>
    <property type="match status" value="1"/>
</dbReference>
<dbReference type="NCBIfam" id="TIGR04105">
    <property type="entry name" value="FeFe_hydrog_B1"/>
    <property type="match status" value="1"/>
</dbReference>
<evidence type="ECO:0000313" key="5">
    <source>
        <dbReference type="EMBL" id="MBU5669917.1"/>
    </source>
</evidence>
<evidence type="ECO:0000256" key="1">
    <source>
        <dbReference type="ARBA" id="ARBA00022723"/>
    </source>
</evidence>
<comment type="caution">
    <text evidence="5">The sequence shown here is derived from an EMBL/GenBank/DDBJ whole genome shotgun (WGS) entry which is preliminary data.</text>
</comment>
<organism evidence="5 6">
    <name type="scientific">Peptoniphilus ovalis</name>
    <dbReference type="NCBI Taxonomy" id="2841503"/>
    <lineage>
        <taxon>Bacteria</taxon>
        <taxon>Bacillati</taxon>
        <taxon>Bacillota</taxon>
        <taxon>Tissierellia</taxon>
        <taxon>Tissierellales</taxon>
        <taxon>Peptoniphilaceae</taxon>
        <taxon>Peptoniphilus</taxon>
    </lineage>
</organism>
<gene>
    <name evidence="5" type="ORF">KQI68_08730</name>
</gene>
<protein>
    <submittedName>
        <fullName evidence="5">4Fe-4S dicluster domain-containing protein</fullName>
    </submittedName>
</protein>
<evidence type="ECO:0000256" key="2">
    <source>
        <dbReference type="ARBA" id="ARBA00023004"/>
    </source>
</evidence>
<sequence length="505" mass="55720">MKEIYGTLVDIRRKVFAEVARVAYNDLDVTALEDSCYRIVPGEVAKYRDNIFRERAVVDERIRLAMGMDVRKIGEFKRLTDGFDKVDIDTNAYEKPLINVIKFGCEACPTKAYYTTNNCRKCLAHPCINVCPVNAISMGRNGTIIDTEKCVKCGRCADACPYNAIVQYDRPCAAACGVDAIKSDEFGRAEIDQDACVACGRCIAECPFGAISDKTQIFQLIKAIKAGKRVYGAIAPSYIGQFGAKTSPDQIIEAIKQLGFEDVIEVALGADLTTLHEAKEYLERVPEEIPFMGTSCCFSWTLMIRNKFPEFFEQVSDSGSPMRYTANYIKERDPEAVICFIGPCTSKKLEALDTKVKSDVEFVITFEELMGMLVAKNIEPSEIEVEKNEEDGSALGRGYPIAGGVAESVKVVAEKIAPDRDIHIQGAHTLSECMKMLKIAKAGKLDGYLLEGMACPGGCIAGVGTVASVNRVKKSIEKYKKDSEFPTPLENTMIEKEREIIQNNG</sequence>
<dbReference type="CDD" id="cd10549">
    <property type="entry name" value="MtMvhB_like"/>
    <property type="match status" value="1"/>
</dbReference>
<dbReference type="Pfam" id="PF25160">
    <property type="entry name" value="LdpA_Fe-S-bd"/>
    <property type="match status" value="1"/>
</dbReference>
<accession>A0ABS6FK75</accession>
<dbReference type="PROSITE" id="PS00198">
    <property type="entry name" value="4FE4S_FER_1"/>
    <property type="match status" value="2"/>
</dbReference>